<dbReference type="GO" id="GO:0075523">
    <property type="term" value="P:viral translational frameshifting"/>
    <property type="evidence" value="ECO:0007669"/>
    <property type="project" value="UniProtKB-KW"/>
</dbReference>
<evidence type="ECO:0000256" key="16">
    <source>
        <dbReference type="ARBA" id="ARBA00022870"/>
    </source>
</evidence>
<dbReference type="Pfam" id="PF12285">
    <property type="entry name" value="Astrovir_pp_1"/>
    <property type="match status" value="1"/>
</dbReference>
<evidence type="ECO:0000313" key="26">
    <source>
        <dbReference type="Proteomes" id="UP000112498"/>
    </source>
</evidence>
<evidence type="ECO:0000256" key="3">
    <source>
        <dbReference type="ARBA" id="ARBA00011245"/>
    </source>
</evidence>
<keyword evidence="17" id="KW-0693">Viral RNA replication</keyword>
<keyword evidence="9" id="KW-0808">Transferase</keyword>
<evidence type="ECO:0000256" key="2">
    <source>
        <dbReference type="ARBA" id="ARBA00005873"/>
    </source>
</evidence>
<evidence type="ECO:0000256" key="12">
    <source>
        <dbReference type="ARBA" id="ARBA00022741"/>
    </source>
</evidence>
<evidence type="ECO:0000256" key="14">
    <source>
        <dbReference type="ARBA" id="ARBA00022801"/>
    </source>
</evidence>
<accession>A0A076JTZ7</accession>
<dbReference type="SUPFAM" id="SSF56672">
    <property type="entry name" value="DNA/RNA polymerases"/>
    <property type="match status" value="1"/>
</dbReference>
<keyword evidence="6" id="KW-0191">Covalent protein-RNA linkage</keyword>
<evidence type="ECO:0000256" key="8">
    <source>
        <dbReference type="ARBA" id="ARBA00022670"/>
    </source>
</evidence>
<evidence type="ECO:0000256" key="9">
    <source>
        <dbReference type="ARBA" id="ARBA00022679"/>
    </source>
</evidence>
<keyword evidence="12" id="KW-0547">Nucleotide-binding</keyword>
<evidence type="ECO:0000313" key="25">
    <source>
        <dbReference type="EMBL" id="AII82242.1"/>
    </source>
</evidence>
<keyword evidence="20 23" id="KW-0472">Membrane</keyword>
<evidence type="ECO:0000256" key="4">
    <source>
        <dbReference type="ARBA" id="ARBA00019743"/>
    </source>
</evidence>
<dbReference type="SUPFAM" id="SSF50494">
    <property type="entry name" value="Trypsin-like serine proteases"/>
    <property type="match status" value="1"/>
</dbReference>
<comment type="function">
    <text evidence="21">Responsible for the cleavage of the polyprotein into functional products.</text>
</comment>
<keyword evidence="15" id="KW-0720">Serine protease</keyword>
<keyword evidence="19" id="KW-0175">Coiled coil</keyword>
<keyword evidence="13" id="KW-0688">Ribosomal frameshifting</keyword>
<evidence type="ECO:0000256" key="17">
    <source>
        <dbReference type="ARBA" id="ARBA00022953"/>
    </source>
</evidence>
<dbReference type="GO" id="GO:0006351">
    <property type="term" value="P:DNA-templated transcription"/>
    <property type="evidence" value="ECO:0007669"/>
    <property type="project" value="InterPro"/>
</dbReference>
<comment type="catalytic activity">
    <reaction evidence="22">
        <text>RNA(n) + a ribonucleoside 5'-triphosphate = RNA(n+1) + diphosphate</text>
        <dbReference type="Rhea" id="RHEA:21248"/>
        <dbReference type="Rhea" id="RHEA-COMP:14527"/>
        <dbReference type="Rhea" id="RHEA-COMP:17342"/>
        <dbReference type="ChEBI" id="CHEBI:33019"/>
        <dbReference type="ChEBI" id="CHEBI:61557"/>
        <dbReference type="ChEBI" id="CHEBI:140395"/>
    </reaction>
</comment>
<evidence type="ECO:0000256" key="19">
    <source>
        <dbReference type="ARBA" id="ARBA00023054"/>
    </source>
</evidence>
<evidence type="ECO:0000256" key="6">
    <source>
        <dbReference type="ARBA" id="ARBA00022520"/>
    </source>
</evidence>
<evidence type="ECO:0000256" key="13">
    <source>
        <dbReference type="ARBA" id="ARBA00022758"/>
    </source>
</evidence>
<evidence type="ECO:0000256" key="20">
    <source>
        <dbReference type="ARBA" id="ARBA00023136"/>
    </source>
</evidence>
<feature type="transmembrane region" description="Helical" evidence="23">
    <location>
        <begin position="243"/>
        <end position="260"/>
    </location>
</feature>
<dbReference type="InterPro" id="IPR001205">
    <property type="entry name" value="RNA-dir_pol_C"/>
</dbReference>
<dbReference type="InterPro" id="IPR043502">
    <property type="entry name" value="DNA/RNA_pol_sf"/>
</dbReference>
<dbReference type="GO" id="GO:0070008">
    <property type="term" value="F:serine-type exopeptidase activity"/>
    <property type="evidence" value="ECO:0007669"/>
    <property type="project" value="InterPro"/>
</dbReference>
<feature type="transmembrane region" description="Helical" evidence="23">
    <location>
        <begin position="301"/>
        <end position="330"/>
    </location>
</feature>
<dbReference type="InterPro" id="IPR045835">
    <property type="entry name" value="Astro_1A"/>
</dbReference>
<comment type="subcellular location">
    <subcellularLocation>
        <location evidence="1">Host membrane</location>
        <topology evidence="1">Multi-pass membrane protein</topology>
    </subcellularLocation>
</comment>
<dbReference type="PROSITE" id="PS50507">
    <property type="entry name" value="RDRP_SSRNA_POS"/>
    <property type="match status" value="1"/>
</dbReference>
<evidence type="ECO:0000256" key="22">
    <source>
        <dbReference type="ARBA" id="ARBA00047383"/>
    </source>
</evidence>
<keyword evidence="16" id="KW-1043">Host membrane</keyword>
<keyword evidence="8" id="KW-0645">Protease</keyword>
<dbReference type="InterPro" id="IPR007094">
    <property type="entry name" value="RNA-dir_pol_PSvirus"/>
</dbReference>
<feature type="domain" description="RdRp catalytic" evidence="24">
    <location>
        <begin position="1175"/>
        <end position="1301"/>
    </location>
</feature>
<name>A0A076JTZ7_9VIRU</name>
<dbReference type="GO" id="GO:0003968">
    <property type="term" value="F:RNA-directed RNA polymerase activity"/>
    <property type="evidence" value="ECO:0007669"/>
    <property type="project" value="UniProtKB-KW"/>
</dbReference>
<dbReference type="Proteomes" id="UP000112498">
    <property type="component" value="Genome"/>
</dbReference>
<feature type="transmembrane region" description="Helical" evidence="23">
    <location>
        <begin position="148"/>
        <end position="165"/>
    </location>
</feature>
<comment type="subunit">
    <text evidence="3">Monomer.</text>
</comment>
<dbReference type="GO" id="GO:0006508">
    <property type="term" value="P:proteolysis"/>
    <property type="evidence" value="ECO:0007669"/>
    <property type="project" value="UniProtKB-KW"/>
</dbReference>
<dbReference type="Gene3D" id="2.40.10.10">
    <property type="entry name" value="Trypsin-like serine proteases"/>
    <property type="match status" value="2"/>
</dbReference>
<dbReference type="GO" id="GO:0003723">
    <property type="term" value="F:RNA binding"/>
    <property type="evidence" value="ECO:0007669"/>
    <property type="project" value="InterPro"/>
</dbReference>
<evidence type="ECO:0000256" key="18">
    <source>
        <dbReference type="ARBA" id="ARBA00022989"/>
    </source>
</evidence>
<feature type="transmembrane region" description="Helical" evidence="23">
    <location>
        <begin position="269"/>
        <end position="289"/>
    </location>
</feature>
<dbReference type="GO" id="GO:0004252">
    <property type="term" value="F:serine-type endopeptidase activity"/>
    <property type="evidence" value="ECO:0007669"/>
    <property type="project" value="InterPro"/>
</dbReference>
<dbReference type="Pfam" id="PF00680">
    <property type="entry name" value="RdRP_1"/>
    <property type="match status" value="1"/>
</dbReference>
<dbReference type="InterPro" id="IPR009003">
    <property type="entry name" value="Peptidase_S1_PA"/>
</dbReference>
<comment type="similarity">
    <text evidence="2">Belongs to the astroviridae polyprotein 1AB family.</text>
</comment>
<evidence type="ECO:0000256" key="21">
    <source>
        <dbReference type="ARBA" id="ARBA00045910"/>
    </source>
</evidence>
<keyword evidence="5" id="KW-0696">RNA-directed RNA polymerase</keyword>
<protein>
    <recommendedName>
        <fullName evidence="4">Non-structural polyprotein 1AB</fullName>
    </recommendedName>
</protein>
<dbReference type="InterPro" id="IPR043128">
    <property type="entry name" value="Rev_trsase/Diguanyl_cyclase"/>
</dbReference>
<keyword evidence="10 23" id="KW-0812">Transmembrane</keyword>
<evidence type="ECO:0000256" key="7">
    <source>
        <dbReference type="ARBA" id="ARBA00022553"/>
    </source>
</evidence>
<proteinExistence type="inferred from homology"/>
<dbReference type="GO" id="GO:0000166">
    <property type="term" value="F:nucleotide binding"/>
    <property type="evidence" value="ECO:0007669"/>
    <property type="project" value="UniProtKB-KW"/>
</dbReference>
<evidence type="ECO:0000256" key="1">
    <source>
        <dbReference type="ARBA" id="ARBA00004301"/>
    </source>
</evidence>
<dbReference type="InterPro" id="IPR045833">
    <property type="entry name" value="Astro_p19"/>
</dbReference>
<dbReference type="InterPro" id="IPR022068">
    <property type="entry name" value="Mamastrovirus_p20"/>
</dbReference>
<evidence type="ECO:0000256" key="23">
    <source>
        <dbReference type="SAM" id="Phobius"/>
    </source>
</evidence>
<dbReference type="CDD" id="cd23172">
    <property type="entry name" value="ps-ssRNAv_Astroviridae_RdRp"/>
    <property type="match status" value="1"/>
</dbReference>
<feature type="transmembrane region" description="Helical" evidence="23">
    <location>
        <begin position="342"/>
        <end position="373"/>
    </location>
</feature>
<keyword evidence="18 23" id="KW-1133">Transmembrane helix</keyword>
<evidence type="ECO:0000259" key="24">
    <source>
        <dbReference type="PROSITE" id="PS50507"/>
    </source>
</evidence>
<dbReference type="GO" id="GO:0033644">
    <property type="term" value="C:host cell membrane"/>
    <property type="evidence" value="ECO:0007669"/>
    <property type="project" value="UniProtKB-SubCell"/>
</dbReference>
<dbReference type="InterPro" id="IPR045836">
    <property type="entry name" value="Astro_VPg"/>
</dbReference>
<dbReference type="InterPro" id="IPR043504">
    <property type="entry name" value="Peptidase_S1_PA_chymotrypsin"/>
</dbReference>
<organism evidence="25 26">
    <name type="scientific">Mamastrovirus 2</name>
    <dbReference type="NCBI Taxonomy" id="1239566"/>
    <lineage>
        <taxon>Viruses</taxon>
        <taxon>Riboviria</taxon>
        <taxon>Orthornavirae</taxon>
        <taxon>Pisuviricota</taxon>
        <taxon>Stelpaviricetes</taxon>
        <taxon>Stellavirales</taxon>
        <taxon>Astroviridae</taxon>
        <taxon>Mamastrovirus</taxon>
        <taxon>Mamastrovirus felis</taxon>
    </lineage>
</organism>
<keyword evidence="14" id="KW-0378">Hydrolase</keyword>
<evidence type="ECO:0000256" key="5">
    <source>
        <dbReference type="ARBA" id="ARBA00022484"/>
    </source>
</evidence>
<dbReference type="GO" id="GO:0039694">
    <property type="term" value="P:viral RNA genome replication"/>
    <property type="evidence" value="ECO:0007669"/>
    <property type="project" value="InterPro"/>
</dbReference>
<dbReference type="Gene3D" id="3.30.70.270">
    <property type="match status" value="1"/>
</dbReference>
<dbReference type="Pfam" id="PF19415">
    <property type="entry name" value="Astro_1A"/>
    <property type="match status" value="1"/>
</dbReference>
<evidence type="ECO:0000256" key="11">
    <source>
        <dbReference type="ARBA" id="ARBA00022695"/>
    </source>
</evidence>
<dbReference type="Pfam" id="PF13365">
    <property type="entry name" value="Trypsin_2"/>
    <property type="match status" value="1"/>
</dbReference>
<dbReference type="Pfam" id="PF19416">
    <property type="entry name" value="Astro_VPg"/>
    <property type="match status" value="1"/>
</dbReference>
<reference evidence="25 26" key="1">
    <citation type="journal article" date="2014" name="J. Gen. Virol.">
        <title>Faecal virome of cats in an animal shelter.</title>
        <authorList>
            <person name="Zhang W."/>
            <person name="Li L."/>
            <person name="Deng X."/>
            <person name="Kapusinszky B."/>
            <person name="Pesavento P.A."/>
            <person name="Delwart E."/>
        </authorList>
    </citation>
    <scope>NUCLEOTIDE SEQUENCE [LARGE SCALE GENOMIC DNA]</scope>
    <source>
        <strain evidence="25">FAstV-D2</strain>
    </source>
</reference>
<keyword evidence="11" id="KW-0548">Nucleotidyltransferase</keyword>
<evidence type="ECO:0000256" key="10">
    <source>
        <dbReference type="ARBA" id="ARBA00022692"/>
    </source>
</evidence>
<dbReference type="EMBL" id="KM017742">
    <property type="protein sequence ID" value="AII82242.1"/>
    <property type="molecule type" value="Genomic_RNA"/>
</dbReference>
<sequence length="1430" mass="164333">MFYYNDADRSICSGSMRAREEITLASIRTMPGFNPELPLHFEWEVQGLVFPTAGSKYFNRIVIVTGEYEGSMRTFVTNPDDDSDWREIPPRESPRTLNYIRLWNKYDSTRQRLQVAQQEKATLALDNQLMRHEIARLRQAQQATIRTVNMKYVFVAAVMIFLALLPGSDAQVYFPGNRTILTDIREVCRLSTETLNENLNLRIKMALFNVSIYDQYEAIKNIITMHFIPQVHWLRFVFEALRYYQVWNLFTVALTALTLLKSNKVGTDLTVIVLAHFSGWRMAVLPTIPFQTTLSLWVMNFVMLCFCFDKFCALTIAISAPVLGAVLLSFMDDVNFLGHMRGLLVTSLLAASCHLAYMLNGSTTTIFIVILAIRTLRLLSSTVGTKLELRDENGKVVATLPSRVRGAAFNFFQRFNAAPRTRDGRVATTLPFSSRSSSLVVRSNINEFTVIKPDALCVVETPEGKGTGFFCGNDIITAGHVVTNHRIVNISYKGLNYEAKVRYTPTKDVAFITCPGDLHPQARFKLAKNPDYSLVTVTAFVNEDVVVSTASAVVHGETLSYAMKTQDGMSGAPVTDRYGRVVGCHQTNTGYTGGAVIIHQDDFHPHKPQGLEAEVERLKAELELERKKNTTMNQSYNPSEIVDLVRLAVEREMQVLRDEINREFDFHQKKKGKTKHGRSRQRHNLRKGARMLTEEEYNELLERGLDREVLLDLIDRIIGERTGYPDYEEDDDYEYERNEDDREVDYGLRIDFDQKRTGQAIAKTPVPAPRLKKVPTPKIEEVQPIKLAKAQAIVVEQQELKAEEAKVVVIPSQKPKPQPPKAFSQTYGKAPIWESYDFDWDEESANDILPAPHRLTKADEIILGSKIQKLRTIIDTAIQTQNYSALPLAVFELDTCAYEHGLEKFLQRVKSRKQKNLQRAPEHQGAQEPEDIHSLGAWKSMLQPPVERKCVPDNFPLIGHLKIDRPIYDSKKPRDDLLGLLPEPEWKEFEKFGPTVWGPKAFTKSFDKFFYAEPSNFFEDYPDLCRFADWAWFREFSYLEDTRVIHITATEKNTESTPAYPKMKYYQTEEDYLDAYGWAPYVREFTKILKGERPDVLWYLFLKKEIIKEEKILDSDIRQIVCADPIFTRIGASLEAHQNQLMKMKTRTAVGQCGWTPMQGGFKATMQRLVSKGNNFFVEMDWTRYDGTIPTALFRHIKNLRWKLINKEQREKYAGVHEWYVDNLLNRYVLLPSGEVTVQTRGNPSGQFSTTMDNNMVNFWLQSFEFAYINGPNRELWKCYDTIVYGDDRLNTTPFVPENYEEMIIDMYRKIFGMWVKPGKVKVQDTLVGLSFCGFTVNEDLEPVPTQPEKLMAALLKPYKTLPDLESLHGKLLCYQLLSAFMDEDHPFKCYIEHCLSRTAKQLRDSGLPPRFTEEQLHYIWRGGPKDCNG</sequence>
<dbReference type="Pfam" id="PF19414">
    <property type="entry name" value="Astro_p19"/>
    <property type="match status" value="1"/>
</dbReference>
<keyword evidence="7" id="KW-0597">Phosphoprotein</keyword>
<evidence type="ECO:0000256" key="15">
    <source>
        <dbReference type="ARBA" id="ARBA00022825"/>
    </source>
</evidence>